<dbReference type="STRING" id="485913.Krac_6326"/>
<evidence type="ECO:0000313" key="3">
    <source>
        <dbReference type="Proteomes" id="UP000004508"/>
    </source>
</evidence>
<dbReference type="PANTHER" id="PTHR13774">
    <property type="entry name" value="PHENAZINE BIOSYNTHESIS PROTEIN"/>
    <property type="match status" value="1"/>
</dbReference>
<dbReference type="InterPro" id="IPR003719">
    <property type="entry name" value="Phenazine_PhzF-like"/>
</dbReference>
<dbReference type="SUPFAM" id="SSF54506">
    <property type="entry name" value="Diaminopimelate epimerase-like"/>
    <property type="match status" value="1"/>
</dbReference>
<dbReference type="FunCoup" id="D6TYT3">
    <property type="interactions" value="248"/>
</dbReference>
<comment type="caution">
    <text evidence="2">The sequence shown here is derived from an EMBL/GenBank/DDBJ whole genome shotgun (WGS) entry which is preliminary data.</text>
</comment>
<evidence type="ECO:0000256" key="1">
    <source>
        <dbReference type="PIRSR" id="PIRSR016184-1"/>
    </source>
</evidence>
<keyword evidence="3" id="KW-1185">Reference proteome</keyword>
<dbReference type="Proteomes" id="UP000004508">
    <property type="component" value="Unassembled WGS sequence"/>
</dbReference>
<dbReference type="GO" id="GO:0016853">
    <property type="term" value="F:isomerase activity"/>
    <property type="evidence" value="ECO:0007669"/>
    <property type="project" value="TreeGrafter"/>
</dbReference>
<dbReference type="RefSeq" id="WP_007917220.1">
    <property type="nucleotide sequence ID" value="NZ_ADVG01000003.1"/>
</dbReference>
<gene>
    <name evidence="2" type="ORF">Krac_6326</name>
</gene>
<dbReference type="InParanoid" id="D6TYT3"/>
<dbReference type="AlphaFoldDB" id="D6TYT3"/>
<organism evidence="2 3">
    <name type="scientific">Ktedonobacter racemifer DSM 44963</name>
    <dbReference type="NCBI Taxonomy" id="485913"/>
    <lineage>
        <taxon>Bacteria</taxon>
        <taxon>Bacillati</taxon>
        <taxon>Chloroflexota</taxon>
        <taxon>Ktedonobacteria</taxon>
        <taxon>Ktedonobacterales</taxon>
        <taxon>Ktedonobacteraceae</taxon>
        <taxon>Ktedonobacter</taxon>
    </lineage>
</organism>
<dbReference type="eggNOG" id="COG0384">
    <property type="taxonomic scope" value="Bacteria"/>
</dbReference>
<name>D6TYT3_KTERA</name>
<protein>
    <submittedName>
        <fullName evidence="2">Phenazine biosynthesis protein PhzF family</fullName>
    </submittedName>
</protein>
<dbReference type="GO" id="GO:0005737">
    <property type="term" value="C:cytoplasm"/>
    <property type="evidence" value="ECO:0007669"/>
    <property type="project" value="TreeGrafter"/>
</dbReference>
<dbReference type="Gene3D" id="3.10.310.10">
    <property type="entry name" value="Diaminopimelate Epimerase, Chain A, domain 1"/>
    <property type="match status" value="2"/>
</dbReference>
<dbReference type="PIRSF" id="PIRSF016184">
    <property type="entry name" value="PhzC_PhzF"/>
    <property type="match status" value="1"/>
</dbReference>
<proteinExistence type="predicted"/>
<dbReference type="EMBL" id="ADVG01000003">
    <property type="protein sequence ID" value="EFH85158.1"/>
    <property type="molecule type" value="Genomic_DNA"/>
</dbReference>
<dbReference type="NCBIfam" id="TIGR00654">
    <property type="entry name" value="PhzF_family"/>
    <property type="match status" value="1"/>
</dbReference>
<sequence length="305" mass="33112">MGEQHIHFYIIDVFAQEPLSGNPLALVVNAQDLSQETMQRIAREFNQSETTFLLPPTRQETDWRLRSFTPVGIEVGGAGHNALGAWWWLAEAGQLKLSGPRTVFQQEIGEQVLAVEVLAEKREEGAPWQPTTISMRQTAPSFGAIHTDPAALAAALGLESSDLFVEGLPAQVVSTGATHMMVPVQSREAISRAQPDAKRLYQHLRSVGGQGCYLFSLDTVDPLAAAYTRFFNPTEGIVEDPATGTAAGPLACYLAKYGRIGSWVTITIEQGYDLARPSRIEIRLHGDEVSICGSGVTVAEGVLRL</sequence>
<feature type="active site" evidence="1">
    <location>
        <position position="49"/>
    </location>
</feature>
<dbReference type="PANTHER" id="PTHR13774:SF32">
    <property type="entry name" value="ANTISENSE-ENHANCING SEQUENCE 1"/>
    <property type="match status" value="1"/>
</dbReference>
<accession>D6TYT3</accession>
<reference evidence="2 3" key="1">
    <citation type="journal article" date="2011" name="Stand. Genomic Sci.">
        <title>Non-contiguous finished genome sequence and contextual data of the filamentous soil bacterium Ktedonobacter racemifer type strain (SOSP1-21).</title>
        <authorList>
            <person name="Chang Y.J."/>
            <person name="Land M."/>
            <person name="Hauser L."/>
            <person name="Chertkov O."/>
            <person name="Del Rio T.G."/>
            <person name="Nolan M."/>
            <person name="Copeland A."/>
            <person name="Tice H."/>
            <person name="Cheng J.F."/>
            <person name="Lucas S."/>
            <person name="Han C."/>
            <person name="Goodwin L."/>
            <person name="Pitluck S."/>
            <person name="Ivanova N."/>
            <person name="Ovchinikova G."/>
            <person name="Pati A."/>
            <person name="Chen A."/>
            <person name="Palaniappan K."/>
            <person name="Mavromatis K."/>
            <person name="Liolios K."/>
            <person name="Brettin T."/>
            <person name="Fiebig A."/>
            <person name="Rohde M."/>
            <person name="Abt B."/>
            <person name="Goker M."/>
            <person name="Detter J.C."/>
            <person name="Woyke T."/>
            <person name="Bristow J."/>
            <person name="Eisen J.A."/>
            <person name="Markowitz V."/>
            <person name="Hugenholtz P."/>
            <person name="Kyrpides N.C."/>
            <person name="Klenk H.P."/>
            <person name="Lapidus A."/>
        </authorList>
    </citation>
    <scope>NUCLEOTIDE SEQUENCE [LARGE SCALE GENOMIC DNA]</scope>
    <source>
        <strain evidence="3">DSM 44963</strain>
    </source>
</reference>
<dbReference type="Pfam" id="PF02567">
    <property type="entry name" value="PhzC-PhzF"/>
    <property type="match status" value="1"/>
</dbReference>
<evidence type="ECO:0000313" key="2">
    <source>
        <dbReference type="EMBL" id="EFH85158.1"/>
    </source>
</evidence>